<sequence>MRTLTAVILAALFTVAYVILLYATINWLWPLFPPWLKLVGFILLAVFAIGSPIFALARLARHHPEAGERLVRLLGGRAPERAETPNERDRHSPDNDTR</sequence>
<accession>A0A498C584</accession>
<keyword evidence="4" id="KW-1185">Reference proteome</keyword>
<evidence type="ECO:0000313" key="4">
    <source>
        <dbReference type="Proteomes" id="UP000275461"/>
    </source>
</evidence>
<gene>
    <name evidence="3" type="ORF">DFR31_0028</name>
</gene>
<proteinExistence type="predicted"/>
<feature type="transmembrane region" description="Helical" evidence="2">
    <location>
        <begin position="7"/>
        <end position="29"/>
    </location>
</feature>
<dbReference type="OrthoDB" id="9866850at2"/>
<keyword evidence="2" id="KW-0812">Transmembrane</keyword>
<evidence type="ECO:0000256" key="1">
    <source>
        <dbReference type="SAM" id="MobiDB-lite"/>
    </source>
</evidence>
<dbReference type="EMBL" id="RCDA01000001">
    <property type="protein sequence ID" value="RLK50139.1"/>
    <property type="molecule type" value="Genomic_DNA"/>
</dbReference>
<dbReference type="Proteomes" id="UP000275461">
    <property type="component" value="Unassembled WGS sequence"/>
</dbReference>
<evidence type="ECO:0000256" key="2">
    <source>
        <dbReference type="SAM" id="Phobius"/>
    </source>
</evidence>
<evidence type="ECO:0000313" key="3">
    <source>
        <dbReference type="EMBL" id="RLK50139.1"/>
    </source>
</evidence>
<feature type="compositionally biased region" description="Basic and acidic residues" evidence="1">
    <location>
        <begin position="78"/>
        <end position="98"/>
    </location>
</feature>
<keyword evidence="2" id="KW-1133">Transmembrane helix</keyword>
<protein>
    <submittedName>
        <fullName evidence="3">Uncharacterized protein</fullName>
    </submittedName>
</protein>
<keyword evidence="2" id="KW-0472">Membrane</keyword>
<organism evidence="3 4">
    <name type="scientific">Alkalispirillum mobile</name>
    <dbReference type="NCBI Taxonomy" id="85925"/>
    <lineage>
        <taxon>Bacteria</taxon>
        <taxon>Pseudomonadati</taxon>
        <taxon>Pseudomonadota</taxon>
        <taxon>Gammaproteobacteria</taxon>
        <taxon>Chromatiales</taxon>
        <taxon>Ectothiorhodospiraceae</taxon>
        <taxon>Alkalispirillum</taxon>
    </lineage>
</organism>
<name>A0A498C584_9GAMM</name>
<dbReference type="AlphaFoldDB" id="A0A498C584"/>
<feature type="region of interest" description="Disordered" evidence="1">
    <location>
        <begin position="74"/>
        <end position="98"/>
    </location>
</feature>
<reference evidence="3 4" key="1">
    <citation type="submission" date="2018-10" db="EMBL/GenBank/DDBJ databases">
        <title>Genomic Encyclopedia of Type Strains, Phase IV (KMG-IV): sequencing the most valuable type-strain genomes for metagenomic binning, comparative biology and taxonomic classification.</title>
        <authorList>
            <person name="Goeker M."/>
        </authorList>
    </citation>
    <scope>NUCLEOTIDE SEQUENCE [LARGE SCALE GENOMIC DNA]</scope>
    <source>
        <strain evidence="3 4">DSM 12769</strain>
    </source>
</reference>
<comment type="caution">
    <text evidence="3">The sequence shown here is derived from an EMBL/GenBank/DDBJ whole genome shotgun (WGS) entry which is preliminary data.</text>
</comment>
<feature type="transmembrane region" description="Helical" evidence="2">
    <location>
        <begin position="35"/>
        <end position="57"/>
    </location>
</feature>
<dbReference type="RefSeq" id="WP_121440648.1">
    <property type="nucleotide sequence ID" value="NZ_RCDA01000001.1"/>
</dbReference>